<dbReference type="SUPFAM" id="SSF52833">
    <property type="entry name" value="Thioredoxin-like"/>
    <property type="match status" value="1"/>
</dbReference>
<dbReference type="Proteomes" id="UP001469365">
    <property type="component" value="Unassembled WGS sequence"/>
</dbReference>
<dbReference type="Pfam" id="PF01323">
    <property type="entry name" value="DSBA"/>
    <property type="match status" value="1"/>
</dbReference>
<dbReference type="InterPro" id="IPR036249">
    <property type="entry name" value="Thioredoxin-like_sf"/>
</dbReference>
<organism evidence="2 3">
    <name type="scientific">Paenibacillus filicis</name>
    <dbReference type="NCBI Taxonomy" id="669464"/>
    <lineage>
        <taxon>Bacteria</taxon>
        <taxon>Bacillati</taxon>
        <taxon>Bacillota</taxon>
        <taxon>Bacilli</taxon>
        <taxon>Bacillales</taxon>
        <taxon>Paenibacillaceae</taxon>
        <taxon>Paenibacillus</taxon>
    </lineage>
</organism>
<dbReference type="EMBL" id="JBBPCC010000016">
    <property type="protein sequence ID" value="MEK8130644.1"/>
    <property type="molecule type" value="Genomic_DNA"/>
</dbReference>
<evidence type="ECO:0000313" key="2">
    <source>
        <dbReference type="EMBL" id="MEK8130644.1"/>
    </source>
</evidence>
<name>A0ABU9DP47_9BACL</name>
<evidence type="ECO:0000313" key="3">
    <source>
        <dbReference type="Proteomes" id="UP001469365"/>
    </source>
</evidence>
<dbReference type="CDD" id="cd03024">
    <property type="entry name" value="DsbA_FrnE"/>
    <property type="match status" value="1"/>
</dbReference>
<proteinExistence type="predicted"/>
<sequence>MQIDVYSDMVCPWCRIGKQNLMNALAAWSGKDEAVVTFRAYQLDPELPPEGKPFGESMVKKMGGAAQVAQATAQVTQAGAAVGVTFRFDQVTRMPNTRLAHRVTALLPADRQEAWVGSVMKAYFEDGQDIARKDVLLELAAGLGEDAVELGKRLEQGEGEAEVKADLQGGARLGITGVPFFVFNNKYALSGAYPPDQMIKVLEQTAADTQTS</sequence>
<dbReference type="PANTHER" id="PTHR13887">
    <property type="entry name" value="GLUTATHIONE S-TRANSFERASE KAPPA"/>
    <property type="match status" value="1"/>
</dbReference>
<evidence type="ECO:0000259" key="1">
    <source>
        <dbReference type="Pfam" id="PF01323"/>
    </source>
</evidence>
<comment type="caution">
    <text evidence="2">The sequence shown here is derived from an EMBL/GenBank/DDBJ whole genome shotgun (WGS) entry which is preliminary data.</text>
</comment>
<dbReference type="RefSeq" id="WP_341417785.1">
    <property type="nucleotide sequence ID" value="NZ_JBBPCC010000016.1"/>
</dbReference>
<dbReference type="InterPro" id="IPR001853">
    <property type="entry name" value="DSBA-like_thioredoxin_dom"/>
</dbReference>
<protein>
    <submittedName>
        <fullName evidence="2">DsbA family oxidoreductase</fullName>
    </submittedName>
</protein>
<keyword evidence="3" id="KW-1185">Reference proteome</keyword>
<gene>
    <name evidence="2" type="ORF">WMW72_22310</name>
</gene>
<reference evidence="2 3" key="1">
    <citation type="submission" date="2024-04" db="EMBL/GenBank/DDBJ databases">
        <title>draft genome sequnece of Paenibacillus filicis.</title>
        <authorList>
            <person name="Kim D.-U."/>
        </authorList>
    </citation>
    <scope>NUCLEOTIDE SEQUENCE [LARGE SCALE GENOMIC DNA]</scope>
    <source>
        <strain evidence="2 3">KACC14197</strain>
    </source>
</reference>
<dbReference type="PANTHER" id="PTHR13887:SF41">
    <property type="entry name" value="THIOREDOXIN SUPERFAMILY PROTEIN"/>
    <property type="match status" value="1"/>
</dbReference>
<dbReference type="Gene3D" id="3.40.30.10">
    <property type="entry name" value="Glutaredoxin"/>
    <property type="match status" value="1"/>
</dbReference>
<feature type="domain" description="DSBA-like thioredoxin" evidence="1">
    <location>
        <begin position="2"/>
        <end position="200"/>
    </location>
</feature>
<accession>A0ABU9DP47</accession>